<evidence type="ECO:0000256" key="1">
    <source>
        <dbReference type="SAM" id="MobiDB-lite"/>
    </source>
</evidence>
<evidence type="ECO:0000313" key="3">
    <source>
        <dbReference type="Proteomes" id="UP000007801"/>
    </source>
</evidence>
<gene>
    <name evidence="2" type="primary">Dana\GF26933</name>
    <name evidence="2" type="ORF">GF26933</name>
</gene>
<dbReference type="AlphaFoldDB" id="A0A0P9C8X1"/>
<protein>
    <submittedName>
        <fullName evidence="2">Uncharacterized protein</fullName>
    </submittedName>
</protein>
<dbReference type="EMBL" id="CH902617">
    <property type="protein sequence ID" value="KPU79879.1"/>
    <property type="molecule type" value="Genomic_DNA"/>
</dbReference>
<dbReference type="KEGG" id="dan:26514342"/>
<dbReference type="GeneID" id="26514342"/>
<reference evidence="2 3" key="1">
    <citation type="journal article" date="2007" name="Nature">
        <title>Evolution of genes and genomes on the Drosophila phylogeny.</title>
        <authorList>
            <consortium name="Drosophila 12 Genomes Consortium"/>
            <person name="Clark A.G."/>
            <person name="Eisen M.B."/>
            <person name="Smith D.R."/>
            <person name="Bergman C.M."/>
            <person name="Oliver B."/>
            <person name="Markow T.A."/>
            <person name="Kaufman T.C."/>
            <person name="Kellis M."/>
            <person name="Gelbart W."/>
            <person name="Iyer V.N."/>
            <person name="Pollard D.A."/>
            <person name="Sackton T.B."/>
            <person name="Larracuente A.M."/>
            <person name="Singh N.D."/>
            <person name="Abad J.P."/>
            <person name="Abt D.N."/>
            <person name="Adryan B."/>
            <person name="Aguade M."/>
            <person name="Akashi H."/>
            <person name="Anderson W.W."/>
            <person name="Aquadro C.F."/>
            <person name="Ardell D.H."/>
            <person name="Arguello R."/>
            <person name="Artieri C.G."/>
            <person name="Barbash D.A."/>
            <person name="Barker D."/>
            <person name="Barsanti P."/>
            <person name="Batterham P."/>
            <person name="Batzoglou S."/>
            <person name="Begun D."/>
            <person name="Bhutkar A."/>
            <person name="Blanco E."/>
            <person name="Bosak S.A."/>
            <person name="Bradley R.K."/>
            <person name="Brand A.D."/>
            <person name="Brent M.R."/>
            <person name="Brooks A.N."/>
            <person name="Brown R.H."/>
            <person name="Butlin R.K."/>
            <person name="Caggese C."/>
            <person name="Calvi B.R."/>
            <person name="Bernardo de Carvalho A."/>
            <person name="Caspi A."/>
            <person name="Castrezana S."/>
            <person name="Celniker S.E."/>
            <person name="Chang J.L."/>
            <person name="Chapple C."/>
            <person name="Chatterji S."/>
            <person name="Chinwalla A."/>
            <person name="Civetta A."/>
            <person name="Clifton S.W."/>
            <person name="Comeron J.M."/>
            <person name="Costello J.C."/>
            <person name="Coyne J.A."/>
            <person name="Daub J."/>
            <person name="David R.G."/>
            <person name="Delcher A.L."/>
            <person name="Delehaunty K."/>
            <person name="Do C.B."/>
            <person name="Ebling H."/>
            <person name="Edwards K."/>
            <person name="Eickbush T."/>
            <person name="Evans J.D."/>
            <person name="Filipski A."/>
            <person name="Findeiss S."/>
            <person name="Freyhult E."/>
            <person name="Fulton L."/>
            <person name="Fulton R."/>
            <person name="Garcia A.C."/>
            <person name="Gardiner A."/>
            <person name="Garfield D.A."/>
            <person name="Garvin B.E."/>
            <person name="Gibson G."/>
            <person name="Gilbert D."/>
            <person name="Gnerre S."/>
            <person name="Godfrey J."/>
            <person name="Good R."/>
            <person name="Gotea V."/>
            <person name="Gravely B."/>
            <person name="Greenberg A.J."/>
            <person name="Griffiths-Jones S."/>
            <person name="Gross S."/>
            <person name="Guigo R."/>
            <person name="Gustafson E.A."/>
            <person name="Haerty W."/>
            <person name="Hahn M.W."/>
            <person name="Halligan D.L."/>
            <person name="Halpern A.L."/>
            <person name="Halter G.M."/>
            <person name="Han M.V."/>
            <person name="Heger A."/>
            <person name="Hillier L."/>
            <person name="Hinrichs A.S."/>
            <person name="Holmes I."/>
            <person name="Hoskins R.A."/>
            <person name="Hubisz M.J."/>
            <person name="Hultmark D."/>
            <person name="Huntley M.A."/>
            <person name="Jaffe D.B."/>
            <person name="Jagadeeshan S."/>
            <person name="Jeck W.R."/>
            <person name="Johnson J."/>
            <person name="Jones C.D."/>
            <person name="Jordan W.C."/>
            <person name="Karpen G.H."/>
            <person name="Kataoka E."/>
            <person name="Keightley P.D."/>
            <person name="Kheradpour P."/>
            <person name="Kirkness E.F."/>
            <person name="Koerich L.B."/>
            <person name="Kristiansen K."/>
            <person name="Kudrna D."/>
            <person name="Kulathinal R.J."/>
            <person name="Kumar S."/>
            <person name="Kwok R."/>
            <person name="Lander E."/>
            <person name="Langley C.H."/>
            <person name="Lapoint R."/>
            <person name="Lazzaro B.P."/>
            <person name="Lee S.J."/>
            <person name="Levesque L."/>
            <person name="Li R."/>
            <person name="Lin C.F."/>
            <person name="Lin M.F."/>
            <person name="Lindblad-Toh K."/>
            <person name="Llopart A."/>
            <person name="Long M."/>
            <person name="Low L."/>
            <person name="Lozovsky E."/>
            <person name="Lu J."/>
            <person name="Luo M."/>
            <person name="Machado C.A."/>
            <person name="Makalowski W."/>
            <person name="Marzo M."/>
            <person name="Matsuda M."/>
            <person name="Matzkin L."/>
            <person name="McAllister B."/>
            <person name="McBride C.S."/>
            <person name="McKernan B."/>
            <person name="McKernan K."/>
            <person name="Mendez-Lago M."/>
            <person name="Minx P."/>
            <person name="Mollenhauer M.U."/>
            <person name="Montooth K."/>
            <person name="Mount S.M."/>
            <person name="Mu X."/>
            <person name="Myers E."/>
            <person name="Negre B."/>
            <person name="Newfeld S."/>
            <person name="Nielsen R."/>
            <person name="Noor M.A."/>
            <person name="O'Grady P."/>
            <person name="Pachter L."/>
            <person name="Papaceit M."/>
            <person name="Parisi M.J."/>
            <person name="Parisi M."/>
            <person name="Parts L."/>
            <person name="Pedersen J.S."/>
            <person name="Pesole G."/>
            <person name="Phillippy A.M."/>
            <person name="Ponting C.P."/>
            <person name="Pop M."/>
            <person name="Porcelli D."/>
            <person name="Powell J.R."/>
            <person name="Prohaska S."/>
            <person name="Pruitt K."/>
            <person name="Puig M."/>
            <person name="Quesneville H."/>
            <person name="Ram K.R."/>
            <person name="Rand D."/>
            <person name="Rasmussen M.D."/>
            <person name="Reed L.K."/>
            <person name="Reenan R."/>
            <person name="Reily A."/>
            <person name="Remington K.A."/>
            <person name="Rieger T.T."/>
            <person name="Ritchie M.G."/>
            <person name="Robin C."/>
            <person name="Rogers Y.H."/>
            <person name="Rohde C."/>
            <person name="Rozas J."/>
            <person name="Rubenfield M.J."/>
            <person name="Ruiz A."/>
            <person name="Russo S."/>
            <person name="Salzberg S.L."/>
            <person name="Sanchez-Gracia A."/>
            <person name="Saranga D.J."/>
            <person name="Sato H."/>
            <person name="Schaeffer S.W."/>
            <person name="Schatz M.C."/>
            <person name="Schlenke T."/>
            <person name="Schwartz R."/>
            <person name="Segarra C."/>
            <person name="Singh R.S."/>
            <person name="Sirot L."/>
            <person name="Sirota M."/>
            <person name="Sisneros N.B."/>
            <person name="Smith C.D."/>
            <person name="Smith T.F."/>
            <person name="Spieth J."/>
            <person name="Stage D.E."/>
            <person name="Stark A."/>
            <person name="Stephan W."/>
            <person name="Strausberg R.L."/>
            <person name="Strempel S."/>
            <person name="Sturgill D."/>
            <person name="Sutton G."/>
            <person name="Sutton G.G."/>
            <person name="Tao W."/>
            <person name="Teichmann S."/>
            <person name="Tobari Y.N."/>
            <person name="Tomimura Y."/>
            <person name="Tsolas J.M."/>
            <person name="Valente V.L."/>
            <person name="Venter E."/>
            <person name="Venter J.C."/>
            <person name="Vicario S."/>
            <person name="Vieira F.G."/>
            <person name="Vilella A.J."/>
            <person name="Villasante A."/>
            <person name="Walenz B."/>
            <person name="Wang J."/>
            <person name="Wasserman M."/>
            <person name="Watts T."/>
            <person name="Wilson D."/>
            <person name="Wilson R.K."/>
            <person name="Wing R.A."/>
            <person name="Wolfner M.F."/>
            <person name="Wong A."/>
            <person name="Wong G.K."/>
            <person name="Wu C.I."/>
            <person name="Wu G."/>
            <person name="Yamamoto D."/>
            <person name="Yang H.P."/>
            <person name="Yang S.P."/>
            <person name="Yorke J.A."/>
            <person name="Yoshida K."/>
            <person name="Zdobnov E."/>
            <person name="Zhang P."/>
            <person name="Zhang Y."/>
            <person name="Zimin A.V."/>
            <person name="Baldwin J."/>
            <person name="Abdouelleil A."/>
            <person name="Abdulkadir J."/>
            <person name="Abebe A."/>
            <person name="Abera B."/>
            <person name="Abreu J."/>
            <person name="Acer S.C."/>
            <person name="Aftuck L."/>
            <person name="Alexander A."/>
            <person name="An P."/>
            <person name="Anderson E."/>
            <person name="Anderson S."/>
            <person name="Arachi H."/>
            <person name="Azer M."/>
            <person name="Bachantsang P."/>
            <person name="Barry A."/>
            <person name="Bayul T."/>
            <person name="Berlin A."/>
            <person name="Bessette D."/>
            <person name="Bloom T."/>
            <person name="Blye J."/>
            <person name="Boguslavskiy L."/>
            <person name="Bonnet C."/>
            <person name="Boukhgalter B."/>
            <person name="Bourzgui I."/>
            <person name="Brown A."/>
            <person name="Cahill P."/>
            <person name="Channer S."/>
            <person name="Cheshatsang Y."/>
            <person name="Chuda L."/>
            <person name="Citroen M."/>
            <person name="Collymore A."/>
            <person name="Cooke P."/>
            <person name="Costello M."/>
            <person name="D'Aco K."/>
            <person name="Daza R."/>
            <person name="De Haan G."/>
            <person name="DeGray S."/>
            <person name="DeMaso C."/>
            <person name="Dhargay N."/>
            <person name="Dooley K."/>
            <person name="Dooley E."/>
            <person name="Doricent M."/>
            <person name="Dorje P."/>
            <person name="Dorjee K."/>
            <person name="Dupes A."/>
            <person name="Elong R."/>
            <person name="Falk J."/>
            <person name="Farina A."/>
            <person name="Faro S."/>
            <person name="Ferguson D."/>
            <person name="Fisher S."/>
            <person name="Foley C.D."/>
            <person name="Franke A."/>
            <person name="Friedrich D."/>
            <person name="Gadbois L."/>
            <person name="Gearin G."/>
            <person name="Gearin C.R."/>
            <person name="Giannoukos G."/>
            <person name="Goode T."/>
            <person name="Graham J."/>
            <person name="Grandbois E."/>
            <person name="Grewal S."/>
            <person name="Gyaltsen K."/>
            <person name="Hafez N."/>
            <person name="Hagos B."/>
            <person name="Hall J."/>
            <person name="Henson C."/>
            <person name="Hollinger A."/>
            <person name="Honan T."/>
            <person name="Huard M.D."/>
            <person name="Hughes L."/>
            <person name="Hurhula B."/>
            <person name="Husby M.E."/>
            <person name="Kamat A."/>
            <person name="Kanga B."/>
            <person name="Kashin S."/>
            <person name="Khazanovich D."/>
            <person name="Kisner P."/>
            <person name="Lance K."/>
            <person name="Lara M."/>
            <person name="Lee W."/>
            <person name="Lennon N."/>
            <person name="Letendre F."/>
            <person name="LeVine R."/>
            <person name="Lipovsky A."/>
            <person name="Liu X."/>
            <person name="Liu J."/>
            <person name="Liu S."/>
            <person name="Lokyitsang T."/>
            <person name="Lokyitsang Y."/>
            <person name="Lubonja R."/>
            <person name="Lui A."/>
            <person name="MacDonald P."/>
            <person name="Magnisalis V."/>
            <person name="Maru K."/>
            <person name="Matthews C."/>
            <person name="McCusker W."/>
            <person name="McDonough S."/>
            <person name="Mehta T."/>
            <person name="Meldrim J."/>
            <person name="Meneus L."/>
            <person name="Mihai O."/>
            <person name="Mihalev A."/>
            <person name="Mihova T."/>
            <person name="Mittelman R."/>
            <person name="Mlenga V."/>
            <person name="Montmayeur A."/>
            <person name="Mulrain L."/>
            <person name="Navidi A."/>
            <person name="Naylor J."/>
            <person name="Negash T."/>
            <person name="Nguyen T."/>
            <person name="Nguyen N."/>
            <person name="Nicol R."/>
            <person name="Norbu C."/>
            <person name="Norbu N."/>
            <person name="Novod N."/>
            <person name="O'Neill B."/>
            <person name="Osman S."/>
            <person name="Markiewicz E."/>
            <person name="Oyono O.L."/>
            <person name="Patti C."/>
            <person name="Phunkhang P."/>
            <person name="Pierre F."/>
            <person name="Priest M."/>
            <person name="Raghuraman S."/>
            <person name="Rege F."/>
            <person name="Reyes R."/>
            <person name="Rise C."/>
            <person name="Rogov P."/>
            <person name="Ross K."/>
            <person name="Ryan E."/>
            <person name="Settipalli S."/>
            <person name="Shea T."/>
            <person name="Sherpa N."/>
            <person name="Shi L."/>
            <person name="Shih D."/>
            <person name="Sparrow T."/>
            <person name="Spaulding J."/>
            <person name="Stalker J."/>
            <person name="Stange-Thomann N."/>
            <person name="Stavropoulos S."/>
            <person name="Stone C."/>
            <person name="Strader C."/>
            <person name="Tesfaye S."/>
            <person name="Thomson T."/>
            <person name="Thoulutsang Y."/>
            <person name="Thoulutsang D."/>
            <person name="Topham K."/>
            <person name="Topping I."/>
            <person name="Tsamla T."/>
            <person name="Vassiliev H."/>
            <person name="Vo A."/>
            <person name="Wangchuk T."/>
            <person name="Wangdi T."/>
            <person name="Weiand M."/>
            <person name="Wilkinson J."/>
            <person name="Wilson A."/>
            <person name="Yadav S."/>
            <person name="Young G."/>
            <person name="Yu Q."/>
            <person name="Zembek L."/>
            <person name="Zhong D."/>
            <person name="Zimmer A."/>
            <person name="Zwirko Z."/>
            <person name="Jaffe D.B."/>
            <person name="Alvarez P."/>
            <person name="Brockman W."/>
            <person name="Butler J."/>
            <person name="Chin C."/>
            <person name="Gnerre S."/>
            <person name="Grabherr M."/>
            <person name="Kleber M."/>
            <person name="Mauceli E."/>
            <person name="MacCallum I."/>
        </authorList>
    </citation>
    <scope>NUCLEOTIDE SEQUENCE [LARGE SCALE GENOMIC DNA]</scope>
    <source>
        <strain evidence="3">Tucson 14024-0371.13</strain>
    </source>
</reference>
<proteinExistence type="predicted"/>
<name>A0A0P9C8X1_DROAN</name>
<organism evidence="2 3">
    <name type="scientific">Drosophila ananassae</name>
    <name type="common">Fruit fly</name>
    <dbReference type="NCBI Taxonomy" id="7217"/>
    <lineage>
        <taxon>Eukaryota</taxon>
        <taxon>Metazoa</taxon>
        <taxon>Ecdysozoa</taxon>
        <taxon>Arthropoda</taxon>
        <taxon>Hexapoda</taxon>
        <taxon>Insecta</taxon>
        <taxon>Pterygota</taxon>
        <taxon>Neoptera</taxon>
        <taxon>Endopterygota</taxon>
        <taxon>Diptera</taxon>
        <taxon>Brachycera</taxon>
        <taxon>Muscomorpha</taxon>
        <taxon>Ephydroidea</taxon>
        <taxon>Drosophilidae</taxon>
        <taxon>Drosophila</taxon>
        <taxon>Sophophora</taxon>
    </lineage>
</organism>
<dbReference type="OrthoDB" id="7864247at2759"/>
<dbReference type="FunCoup" id="A0A0P9C8X1">
    <property type="interactions" value="109"/>
</dbReference>
<dbReference type="InParanoid" id="A0A0P9C8X1"/>
<feature type="region of interest" description="Disordered" evidence="1">
    <location>
        <begin position="50"/>
        <end position="97"/>
    </location>
</feature>
<dbReference type="STRING" id="7217.A0A0P9C8X1"/>
<evidence type="ECO:0000313" key="2">
    <source>
        <dbReference type="EMBL" id="KPU79879.1"/>
    </source>
</evidence>
<keyword evidence="3" id="KW-1185">Reference proteome</keyword>
<feature type="compositionally biased region" description="Basic and acidic residues" evidence="1">
    <location>
        <begin position="255"/>
        <end position="272"/>
    </location>
</feature>
<feature type="compositionally biased region" description="Basic residues" evidence="1">
    <location>
        <begin position="245"/>
        <end position="254"/>
    </location>
</feature>
<sequence>MFFEPKVNQFTVSTKNNMKQRANVLWELFVVFTFIGKTLQQDTTVAAAAGDGGSTPAAGDTSKPESAGGDKPVTPANPGSGDGSPTASSGSKCKPSEILTQSGCVDRESFLNRVVVRSWKDEGFDREKYNSGMMQSAKCLAGQVMTPHGCRNILDSPHAEEARAPMHHSNLMGSKVIYSGIGAHAGEEKSENHKKVKPANESGGPRILGENRPRHYVFLPGRALRHKKRCRSYEVRGMENRCIRRRKPSTKRKHNETQEANRHEAPTKDSTMRRRRSINKFVLLA</sequence>
<feature type="region of interest" description="Disordered" evidence="1">
    <location>
        <begin position="185"/>
        <end position="211"/>
    </location>
</feature>
<feature type="region of interest" description="Disordered" evidence="1">
    <location>
        <begin position="245"/>
        <end position="285"/>
    </location>
</feature>
<dbReference type="Proteomes" id="UP000007801">
    <property type="component" value="Unassembled WGS sequence"/>
</dbReference>
<accession>A0A0P9C8X1</accession>